<organism evidence="2 3">
    <name type="scientific">Paludibacterium purpuratum</name>
    <dbReference type="NCBI Taxonomy" id="1144873"/>
    <lineage>
        <taxon>Bacteria</taxon>
        <taxon>Pseudomonadati</taxon>
        <taxon>Pseudomonadota</taxon>
        <taxon>Betaproteobacteria</taxon>
        <taxon>Neisseriales</taxon>
        <taxon>Chromobacteriaceae</taxon>
        <taxon>Paludibacterium</taxon>
    </lineage>
</organism>
<dbReference type="GO" id="GO:0003677">
    <property type="term" value="F:DNA binding"/>
    <property type="evidence" value="ECO:0007669"/>
    <property type="project" value="InterPro"/>
</dbReference>
<proteinExistence type="predicted"/>
<evidence type="ECO:0000313" key="3">
    <source>
        <dbReference type="Proteomes" id="UP000295611"/>
    </source>
</evidence>
<dbReference type="Gene3D" id="1.10.260.40">
    <property type="entry name" value="lambda repressor-like DNA-binding domains"/>
    <property type="match status" value="1"/>
</dbReference>
<dbReference type="RefSeq" id="WP_133683697.1">
    <property type="nucleotide sequence ID" value="NZ_SNZP01000017.1"/>
</dbReference>
<evidence type="ECO:0000313" key="2">
    <source>
        <dbReference type="EMBL" id="TDR72050.1"/>
    </source>
</evidence>
<dbReference type="EMBL" id="SNZP01000017">
    <property type="protein sequence ID" value="TDR72050.1"/>
    <property type="molecule type" value="Genomic_DNA"/>
</dbReference>
<sequence>MSDQLTPAQTKAARALLAWSQQELAAHAHLATSTVADLERGQHTSIHQNAHAIREALEAQGLKFVAGGVVEKDMLSLQPLARPGALMRWINATHLSQWCEQREGQSSMPELIRRLIFATVGPAAKVRFPSDESVQYAGLDGACTSPDGTSFVPEGESAWEIGTQRTKITTKANGDFAKRTADPLGKDQAQTTFVFVTPQRFTGKDAWVSAKRKESPWLDVRAIDGDDLVHWLEMCPAVALWLATKIGRRPQGLRNLEEFWSEWTRATRPPLTHDILLTNRDQTQAAISKWLRSSTSEVISLQAEAPDEAIAFFYSSLCHFPENYRLHYLSQCVVADNADTARALIGLGTPLIIVLIDPEPGLAQRLVEDGHRVLTAHGPNAHDLNGNLLSLPKPWRSDLQNALMGAGLPEDDAHRLARASGRSITILRRLMPAAPNYRPKWAEQPSSELIAAMLAGSWREDSEKDRKILSDLASRSYEQIEEALAPLAATMGGPLVRSGMIWKVVSLRDLWLQIGGQLTPSQLTRFKKAFHDVMSTINPRFTQKPKSIFYEAPGEFGEEISGALRRGITEAMIAMATLPTCAKLICNIEQHAYDAIHTLLDSADGSLWWSLSGDFRNLAEASPTAFLDALDIALESNATIMPLFRSDEGALCPTEYLANLLWALEMLARSPDYLYQSTSLLARLAEIDPGGKLGNRPAASLRRIFVSWSPQTYATPAQRLKVIASLVHQFPTIGWNLLLGLAPRSYDTSEPSAMPNWLDFAPDEEEVVTWQTAAVAAKAIGELLLGQVGNSTARWHSILDLWPNFDPQWRSKAIEQLKDTALMLTDATEIEMWRNKLRTYLQHHRDYQDTEWALPEEDLKQLDEVMELLPPENVEEQVRWLFSNSVNKLRPNIDWEAQQSELAEQRRQAIETLLADYSSDQLFSFATTIAAPRALGIAIATSSQPEATKLALIKRGLSAGGAVELELGLGIFYGLKVAAGSEGDTWVRTCWAQAIAESWGESAENWIVQALPLNTSTWSEIDARSANLSKTYWETLPLFLASTGAEPAYVVEHLVAAKRSHEAISWLGMHLQMKPDSALVIRCMQEAARSGQSRDNTDTTMLSHYVALILDYLAKDNTVDRHSLVQLEWMYYPALCFSQRGTQTLHRALAQEPEFFVQLIKLIYLPTEASSIAEEEPHNPDILHQAYSVIRDWACVPGEDDQGIIDPVALKAWITRARELLTEAGRRSIGDKQIGEALSAAKSEPNQPWPPTPVRDVIELFRSRDLEVGFERGVYSRRGVTVRMPHDGGMQERALAARYRHDAEVLRNDWPRMAACLERIAASYDDSATRADLRAEQGDW</sequence>
<dbReference type="InterPro" id="IPR010982">
    <property type="entry name" value="Lambda_DNA-bd_dom_sf"/>
</dbReference>
<reference evidence="2 3" key="1">
    <citation type="submission" date="2019-03" db="EMBL/GenBank/DDBJ databases">
        <title>Genomic Encyclopedia of Type Strains, Phase III (KMG-III): the genomes of soil and plant-associated and newly described type strains.</title>
        <authorList>
            <person name="Whitman W."/>
        </authorList>
    </citation>
    <scope>NUCLEOTIDE SEQUENCE [LARGE SCALE GENOMIC DNA]</scope>
    <source>
        <strain evidence="2 3">CECT 8976</strain>
    </source>
</reference>
<gene>
    <name evidence="2" type="ORF">DFP86_11758</name>
</gene>
<feature type="domain" description="HTH cro/C1-type" evidence="1">
    <location>
        <begin position="11"/>
        <end position="64"/>
    </location>
</feature>
<dbReference type="InterPro" id="IPR001387">
    <property type="entry name" value="Cro/C1-type_HTH"/>
</dbReference>
<evidence type="ECO:0000259" key="1">
    <source>
        <dbReference type="PROSITE" id="PS50943"/>
    </source>
</evidence>
<accession>A0A4R7AWY4</accession>
<dbReference type="PROSITE" id="PS50943">
    <property type="entry name" value="HTH_CROC1"/>
    <property type="match status" value="1"/>
</dbReference>
<keyword evidence="3" id="KW-1185">Reference proteome</keyword>
<name>A0A4R7AWY4_9NEIS</name>
<dbReference type="OrthoDB" id="9796370at2"/>
<dbReference type="CDD" id="cd00093">
    <property type="entry name" value="HTH_XRE"/>
    <property type="match status" value="1"/>
</dbReference>
<comment type="caution">
    <text evidence="2">The sequence shown here is derived from an EMBL/GenBank/DDBJ whole genome shotgun (WGS) entry which is preliminary data.</text>
</comment>
<dbReference type="Proteomes" id="UP000295611">
    <property type="component" value="Unassembled WGS sequence"/>
</dbReference>
<protein>
    <submittedName>
        <fullName evidence="2">Xre family transcriptional regulator</fullName>
    </submittedName>
</protein>